<organism evidence="3 4">
    <name type="scientific">Humidesulfovibrio mexicanus</name>
    <dbReference type="NCBI Taxonomy" id="147047"/>
    <lineage>
        <taxon>Bacteria</taxon>
        <taxon>Pseudomonadati</taxon>
        <taxon>Thermodesulfobacteriota</taxon>
        <taxon>Desulfovibrionia</taxon>
        <taxon>Desulfovibrionales</taxon>
        <taxon>Desulfovibrionaceae</taxon>
        <taxon>Humidesulfovibrio</taxon>
    </lineage>
</organism>
<dbReference type="PROSITE" id="PS51257">
    <property type="entry name" value="PROKAR_LIPOPROTEIN"/>
    <property type="match status" value="1"/>
</dbReference>
<dbReference type="Proteomes" id="UP000198324">
    <property type="component" value="Unassembled WGS sequence"/>
</dbReference>
<dbReference type="EMBL" id="FZOC01000002">
    <property type="protein sequence ID" value="SNR82366.1"/>
    <property type="molecule type" value="Genomic_DNA"/>
</dbReference>
<reference evidence="3 4" key="1">
    <citation type="submission" date="2017-06" db="EMBL/GenBank/DDBJ databases">
        <authorList>
            <person name="Kim H.J."/>
            <person name="Triplett B.A."/>
        </authorList>
    </citation>
    <scope>NUCLEOTIDE SEQUENCE [LARGE SCALE GENOMIC DNA]</scope>
    <source>
        <strain evidence="3 4">DSM 13116</strain>
    </source>
</reference>
<sequence length="256" mass="28135">MRKSGIVIALCVLSLSGCAGKMDAQRGLSEEWRLRSLEENFLNFKESQREQEERSRDQQRKLQDRMRVLEESLARLQERQDPGHAVAAPSSAVPSPSASVSPAAPAPASPAAPSAIKPSSAQQSFVSPPPAYSGKGLYDQGMTLVRAEKGEEGRALLEKFLATDPKSALVPNGIYWIGESYYLEKNYPQAILTFKEVTRRFPKHHKAAAALYKIGLCYQMMGEPENATLYLRALLKDHPKSEPAPAARKLLTELGG</sequence>
<keyword evidence="1" id="KW-0802">TPR repeat</keyword>
<dbReference type="PROSITE" id="PS50005">
    <property type="entry name" value="TPR"/>
    <property type="match status" value="1"/>
</dbReference>
<evidence type="ECO:0000313" key="3">
    <source>
        <dbReference type="EMBL" id="SNR82366.1"/>
    </source>
</evidence>
<dbReference type="InterPro" id="IPR019734">
    <property type="entry name" value="TPR_rpt"/>
</dbReference>
<dbReference type="SUPFAM" id="SSF48452">
    <property type="entry name" value="TPR-like"/>
    <property type="match status" value="1"/>
</dbReference>
<protein>
    <submittedName>
        <fullName evidence="3">Tol-pal system protein YbgF</fullName>
    </submittedName>
</protein>
<dbReference type="Pfam" id="PF13174">
    <property type="entry name" value="TPR_6"/>
    <property type="match status" value="2"/>
</dbReference>
<dbReference type="Gene3D" id="1.25.40.10">
    <property type="entry name" value="Tetratricopeptide repeat domain"/>
    <property type="match status" value="1"/>
</dbReference>
<evidence type="ECO:0000256" key="1">
    <source>
        <dbReference type="PROSITE-ProRule" id="PRU00339"/>
    </source>
</evidence>
<accession>A0A238ZFT3</accession>
<gene>
    <name evidence="3" type="ORF">SAMN04488503_1519</name>
</gene>
<proteinExistence type="inferred from homology"/>
<evidence type="ECO:0000256" key="2">
    <source>
        <dbReference type="SAM" id="MobiDB-lite"/>
    </source>
</evidence>
<dbReference type="SMART" id="SM00028">
    <property type="entry name" value="TPR"/>
    <property type="match status" value="2"/>
</dbReference>
<feature type="region of interest" description="Disordered" evidence="2">
    <location>
        <begin position="77"/>
        <end position="128"/>
    </location>
</feature>
<dbReference type="AlphaFoldDB" id="A0A238ZFT3"/>
<feature type="compositionally biased region" description="Low complexity" evidence="2">
    <location>
        <begin position="85"/>
        <end position="103"/>
    </location>
</feature>
<dbReference type="HAMAP" id="MF_02066">
    <property type="entry name" value="CpoB"/>
    <property type="match status" value="1"/>
</dbReference>
<dbReference type="InterPro" id="IPR011990">
    <property type="entry name" value="TPR-like_helical_dom_sf"/>
</dbReference>
<dbReference type="OrthoDB" id="9781271at2"/>
<dbReference type="InterPro" id="IPR034706">
    <property type="entry name" value="CpoB"/>
</dbReference>
<evidence type="ECO:0000313" key="4">
    <source>
        <dbReference type="Proteomes" id="UP000198324"/>
    </source>
</evidence>
<name>A0A238ZFT3_9BACT</name>
<feature type="repeat" description="TPR" evidence="1">
    <location>
        <begin position="208"/>
        <end position="241"/>
    </location>
</feature>
<dbReference type="GO" id="GO:0051301">
    <property type="term" value="P:cell division"/>
    <property type="evidence" value="ECO:0007669"/>
    <property type="project" value="InterPro"/>
</dbReference>
<feature type="compositionally biased region" description="Low complexity" evidence="2">
    <location>
        <begin position="111"/>
        <end position="121"/>
    </location>
</feature>
<keyword evidence="4" id="KW-1185">Reference proteome</keyword>